<proteinExistence type="predicted"/>
<dbReference type="EMBL" id="CP115543">
    <property type="protein sequence ID" value="WNH49184.1"/>
    <property type="molecule type" value="Genomic_DNA"/>
</dbReference>
<evidence type="ECO:0000313" key="2">
    <source>
        <dbReference type="Proteomes" id="UP001305421"/>
    </source>
</evidence>
<sequence length="109" mass="12127">MLIKRDKVDFVIGSLAFDSDDDVADSSRYTIIHPNVDLYSQHIAVTLVLLDDNTFARYTILRESAKGAATVDFFELRTLERDTLSEIQGLASSSSDERAISIRKMLGVA</sequence>
<dbReference type="Proteomes" id="UP001305421">
    <property type="component" value="Chromosome"/>
</dbReference>
<dbReference type="RefSeq" id="WP_311183666.1">
    <property type="nucleotide sequence ID" value="NZ_CP115543.1"/>
</dbReference>
<name>A0ABY9YFS6_9GAMM</name>
<gene>
    <name evidence="1" type="ORF">PDM28_02305</name>
</gene>
<keyword evidence="2" id="KW-1185">Reference proteome</keyword>
<protein>
    <submittedName>
        <fullName evidence="1">Uncharacterized protein</fullName>
    </submittedName>
</protein>
<evidence type="ECO:0000313" key="1">
    <source>
        <dbReference type="EMBL" id="WNH49184.1"/>
    </source>
</evidence>
<organism evidence="1 2">
    <name type="scientific">Stenotrophomonas aracearum</name>
    <dbReference type="NCBI Taxonomy" id="3003272"/>
    <lineage>
        <taxon>Bacteria</taxon>
        <taxon>Pseudomonadati</taxon>
        <taxon>Pseudomonadota</taxon>
        <taxon>Gammaproteobacteria</taxon>
        <taxon>Lysobacterales</taxon>
        <taxon>Lysobacteraceae</taxon>
        <taxon>Stenotrophomonas</taxon>
    </lineage>
</organism>
<reference evidence="1 2" key="1">
    <citation type="submission" date="2022-12" db="EMBL/GenBank/DDBJ databases">
        <title>Two new species, Stenotrophomonas aracearum and Stenotrophomonas oahuensis, isolated from Anthurium (Araceae family) in Hawaii.</title>
        <authorList>
            <person name="Chunag S.C."/>
            <person name="Dobhal S."/>
            <person name="Alvarez A."/>
            <person name="Arif M."/>
        </authorList>
    </citation>
    <scope>NUCLEOTIDE SEQUENCE [LARGE SCALE GENOMIC DNA]</scope>
    <source>
        <strain evidence="1 2">A5588</strain>
    </source>
</reference>
<accession>A0ABY9YFS6</accession>